<keyword evidence="4" id="KW-0325">Glycoprotein</keyword>
<dbReference type="SMART" id="SM00409">
    <property type="entry name" value="IG"/>
    <property type="match status" value="2"/>
</dbReference>
<dbReference type="PROSITE" id="PS50835">
    <property type="entry name" value="IG_LIKE"/>
    <property type="match status" value="2"/>
</dbReference>
<dbReference type="GO" id="GO:0005911">
    <property type="term" value="C:cell-cell junction"/>
    <property type="evidence" value="ECO:0007669"/>
    <property type="project" value="TreeGrafter"/>
</dbReference>
<evidence type="ECO:0000256" key="1">
    <source>
        <dbReference type="ARBA" id="ARBA00004479"/>
    </source>
</evidence>
<evidence type="ECO:0000256" key="2">
    <source>
        <dbReference type="ARBA" id="ARBA00023136"/>
    </source>
</evidence>
<feature type="domain" description="Ig-like" evidence="6">
    <location>
        <begin position="206"/>
        <end position="294"/>
    </location>
</feature>
<evidence type="ECO:0000256" key="5">
    <source>
        <dbReference type="ARBA" id="ARBA00023319"/>
    </source>
</evidence>
<keyword evidence="2" id="KW-0472">Membrane</keyword>
<dbReference type="Pfam" id="PF08205">
    <property type="entry name" value="C2-set_2"/>
    <property type="match status" value="1"/>
</dbReference>
<keyword evidence="5" id="KW-0393">Immunoglobulin domain</keyword>
<protein>
    <recommendedName>
        <fullName evidence="6">Ig-like domain-containing protein</fullName>
    </recommendedName>
</protein>
<gene>
    <name evidence="7" type="ORF">DPMN_075042</name>
</gene>
<comment type="caution">
    <text evidence="7">The sequence shown here is derived from an EMBL/GenBank/DDBJ whole genome shotgun (WGS) entry which is preliminary data.</text>
</comment>
<dbReference type="InterPro" id="IPR036179">
    <property type="entry name" value="Ig-like_dom_sf"/>
</dbReference>
<name>A0A9D3YJR5_DREPO</name>
<accession>A0A9D3YJR5</accession>
<evidence type="ECO:0000256" key="4">
    <source>
        <dbReference type="ARBA" id="ARBA00023180"/>
    </source>
</evidence>
<reference evidence="7" key="2">
    <citation type="submission" date="2020-11" db="EMBL/GenBank/DDBJ databases">
        <authorList>
            <person name="McCartney M.A."/>
            <person name="Auch B."/>
            <person name="Kono T."/>
            <person name="Mallez S."/>
            <person name="Becker A."/>
            <person name="Gohl D.M."/>
            <person name="Silverstein K.A.T."/>
            <person name="Koren S."/>
            <person name="Bechman K.B."/>
            <person name="Herman A."/>
            <person name="Abrahante J.E."/>
            <person name="Garbe J."/>
        </authorList>
    </citation>
    <scope>NUCLEOTIDE SEQUENCE</scope>
    <source>
        <strain evidence="7">Duluth1</strain>
        <tissue evidence="7">Whole animal</tissue>
    </source>
</reference>
<dbReference type="SUPFAM" id="SSF48726">
    <property type="entry name" value="Immunoglobulin"/>
    <property type="match status" value="2"/>
</dbReference>
<reference evidence="7" key="1">
    <citation type="journal article" date="2019" name="bioRxiv">
        <title>The Genome of the Zebra Mussel, Dreissena polymorpha: A Resource for Invasive Species Research.</title>
        <authorList>
            <person name="McCartney M.A."/>
            <person name="Auch B."/>
            <person name="Kono T."/>
            <person name="Mallez S."/>
            <person name="Zhang Y."/>
            <person name="Obille A."/>
            <person name="Becker A."/>
            <person name="Abrahante J.E."/>
            <person name="Garbe J."/>
            <person name="Badalamenti J.P."/>
            <person name="Herman A."/>
            <person name="Mangelson H."/>
            <person name="Liachko I."/>
            <person name="Sullivan S."/>
            <person name="Sone E.D."/>
            <person name="Koren S."/>
            <person name="Silverstein K.A.T."/>
            <person name="Beckman K.B."/>
            <person name="Gohl D.M."/>
        </authorList>
    </citation>
    <scope>NUCLEOTIDE SEQUENCE</scope>
    <source>
        <strain evidence="7">Duluth1</strain>
        <tissue evidence="7">Whole animal</tissue>
    </source>
</reference>
<dbReference type="InterPro" id="IPR007110">
    <property type="entry name" value="Ig-like_dom"/>
</dbReference>
<dbReference type="PANTHER" id="PTHR11640:SF134">
    <property type="entry name" value="ECHINOID, ISOFORM A-RELATED"/>
    <property type="match status" value="1"/>
</dbReference>
<dbReference type="InterPro" id="IPR051275">
    <property type="entry name" value="Cell_adhesion_signaling"/>
</dbReference>
<comment type="subcellular location">
    <subcellularLocation>
        <location evidence="1">Membrane</location>
        <topology evidence="1">Single-pass type I membrane protein</topology>
    </subcellularLocation>
</comment>
<evidence type="ECO:0000313" key="7">
    <source>
        <dbReference type="EMBL" id="KAH3700074.1"/>
    </source>
</evidence>
<keyword evidence="8" id="KW-1185">Reference proteome</keyword>
<evidence type="ECO:0000256" key="3">
    <source>
        <dbReference type="ARBA" id="ARBA00023157"/>
    </source>
</evidence>
<organism evidence="7 8">
    <name type="scientific">Dreissena polymorpha</name>
    <name type="common">Zebra mussel</name>
    <name type="synonym">Mytilus polymorpha</name>
    <dbReference type="NCBI Taxonomy" id="45954"/>
    <lineage>
        <taxon>Eukaryota</taxon>
        <taxon>Metazoa</taxon>
        <taxon>Spiralia</taxon>
        <taxon>Lophotrochozoa</taxon>
        <taxon>Mollusca</taxon>
        <taxon>Bivalvia</taxon>
        <taxon>Autobranchia</taxon>
        <taxon>Heteroconchia</taxon>
        <taxon>Euheterodonta</taxon>
        <taxon>Imparidentia</taxon>
        <taxon>Neoheterodontei</taxon>
        <taxon>Myida</taxon>
        <taxon>Dreissenoidea</taxon>
        <taxon>Dreissenidae</taxon>
        <taxon>Dreissena</taxon>
    </lineage>
</organism>
<dbReference type="Proteomes" id="UP000828390">
    <property type="component" value="Unassembled WGS sequence"/>
</dbReference>
<dbReference type="Pfam" id="PF13927">
    <property type="entry name" value="Ig_3"/>
    <property type="match status" value="1"/>
</dbReference>
<evidence type="ECO:0000313" key="8">
    <source>
        <dbReference type="Proteomes" id="UP000828390"/>
    </source>
</evidence>
<dbReference type="Gene3D" id="2.60.40.10">
    <property type="entry name" value="Immunoglobulins"/>
    <property type="match status" value="2"/>
</dbReference>
<dbReference type="GO" id="GO:0050839">
    <property type="term" value="F:cell adhesion molecule binding"/>
    <property type="evidence" value="ECO:0007669"/>
    <property type="project" value="TreeGrafter"/>
</dbReference>
<dbReference type="InterPro" id="IPR013162">
    <property type="entry name" value="CD80_C2-set"/>
</dbReference>
<sequence>MWDSFYRDKHTMVCGIWEMLNGWDCIQVAVIKESILNVMLCARGLQLRKFSGIQYLVKRLTLVSNYGIEHYSACDKIMAKITGVLTLICYLSTAFQTSYGLFSVTLTPDLESISVIAGVSTQLQCLTSPSIPAPRVRWFKNGSAPGALPVETTYQSSSSRNETVTLSLLTLVPVKQDDGCIVYCTAQSRGYAANSTRKPSLNVMYPTTKPICSINGYETNASTITVDQGSTFFISCSSESNPAPEYTWTFPGGTIFGQNLTLGTIRKSHEGLFTFEARNTMVPTGGPSVSSTFAHNVFVFVRGAPTNTGIVMTRITFCLFLFIHFI</sequence>
<feature type="domain" description="Ig-like" evidence="6">
    <location>
        <begin position="108"/>
        <end position="202"/>
    </location>
</feature>
<dbReference type="PANTHER" id="PTHR11640">
    <property type="entry name" value="NEPHRIN"/>
    <property type="match status" value="1"/>
</dbReference>
<dbReference type="AlphaFoldDB" id="A0A9D3YJR5"/>
<keyword evidence="3" id="KW-1015">Disulfide bond</keyword>
<dbReference type="GO" id="GO:0005886">
    <property type="term" value="C:plasma membrane"/>
    <property type="evidence" value="ECO:0007669"/>
    <property type="project" value="TreeGrafter"/>
</dbReference>
<dbReference type="InterPro" id="IPR013783">
    <property type="entry name" value="Ig-like_fold"/>
</dbReference>
<dbReference type="InterPro" id="IPR003599">
    <property type="entry name" value="Ig_sub"/>
</dbReference>
<evidence type="ECO:0000259" key="6">
    <source>
        <dbReference type="PROSITE" id="PS50835"/>
    </source>
</evidence>
<dbReference type="GO" id="GO:0098609">
    <property type="term" value="P:cell-cell adhesion"/>
    <property type="evidence" value="ECO:0007669"/>
    <property type="project" value="TreeGrafter"/>
</dbReference>
<proteinExistence type="predicted"/>
<dbReference type="EMBL" id="JAIWYP010000015">
    <property type="protein sequence ID" value="KAH3700074.1"/>
    <property type="molecule type" value="Genomic_DNA"/>
</dbReference>